<evidence type="ECO:0000256" key="2">
    <source>
        <dbReference type="ARBA" id="ARBA00022692"/>
    </source>
</evidence>
<accession>A0AAV4JQM5</accession>
<evidence type="ECO:0000256" key="4">
    <source>
        <dbReference type="ARBA" id="ARBA00023136"/>
    </source>
</evidence>
<reference evidence="7 8" key="1">
    <citation type="journal article" date="2021" name="Elife">
        <title>Chloroplast acquisition without the gene transfer in kleptoplastic sea slugs, Plakobranchus ocellatus.</title>
        <authorList>
            <person name="Maeda T."/>
            <person name="Takahashi S."/>
            <person name="Yoshida T."/>
            <person name="Shimamura S."/>
            <person name="Takaki Y."/>
            <person name="Nagai Y."/>
            <person name="Toyoda A."/>
            <person name="Suzuki Y."/>
            <person name="Arimoto A."/>
            <person name="Ishii H."/>
            <person name="Satoh N."/>
            <person name="Nishiyama T."/>
            <person name="Hasebe M."/>
            <person name="Maruyama T."/>
            <person name="Minagawa J."/>
            <person name="Obokata J."/>
            <person name="Shigenobu S."/>
        </authorList>
    </citation>
    <scope>NUCLEOTIDE SEQUENCE [LARGE SCALE GENOMIC DNA]</scope>
</reference>
<dbReference type="InterPro" id="IPR036259">
    <property type="entry name" value="MFS_trans_sf"/>
</dbReference>
<feature type="transmembrane region" description="Helical" evidence="6">
    <location>
        <begin position="178"/>
        <end position="196"/>
    </location>
</feature>
<dbReference type="InterPro" id="IPR011701">
    <property type="entry name" value="MFS"/>
</dbReference>
<evidence type="ECO:0000313" key="7">
    <source>
        <dbReference type="EMBL" id="GFS25083.1"/>
    </source>
</evidence>
<proteinExistence type="predicted"/>
<name>A0AAV4JQM5_9GAST</name>
<dbReference type="Gene3D" id="1.20.1250.20">
    <property type="entry name" value="MFS general substrate transporter like domains"/>
    <property type="match status" value="1"/>
</dbReference>
<dbReference type="PANTHER" id="PTHR23510">
    <property type="entry name" value="INNER MEMBRANE TRANSPORT PROTEIN YAJR"/>
    <property type="match status" value="1"/>
</dbReference>
<feature type="compositionally biased region" description="Basic and acidic residues" evidence="5">
    <location>
        <begin position="206"/>
        <end position="218"/>
    </location>
</feature>
<evidence type="ECO:0000256" key="1">
    <source>
        <dbReference type="ARBA" id="ARBA00004141"/>
    </source>
</evidence>
<keyword evidence="3 6" id="KW-1133">Transmembrane helix</keyword>
<evidence type="ECO:0000256" key="3">
    <source>
        <dbReference type="ARBA" id="ARBA00022989"/>
    </source>
</evidence>
<keyword evidence="2 6" id="KW-0812">Transmembrane</keyword>
<organism evidence="7 8">
    <name type="scientific">Elysia marginata</name>
    <dbReference type="NCBI Taxonomy" id="1093978"/>
    <lineage>
        <taxon>Eukaryota</taxon>
        <taxon>Metazoa</taxon>
        <taxon>Spiralia</taxon>
        <taxon>Lophotrochozoa</taxon>
        <taxon>Mollusca</taxon>
        <taxon>Gastropoda</taxon>
        <taxon>Heterobranchia</taxon>
        <taxon>Euthyneura</taxon>
        <taxon>Panpulmonata</taxon>
        <taxon>Sacoglossa</taxon>
        <taxon>Placobranchoidea</taxon>
        <taxon>Plakobranchidae</taxon>
        <taxon>Elysia</taxon>
    </lineage>
</organism>
<sequence length="478" mass="52600">MSSVKAKKRWMYVTFAIIFLFGGIEYAVILPTLWLYLHNTYNAPEFMLGLVLSAYSLAAFVSAPIFGRLSDKLHCTKKIILICCMFQMVGSFLYFIGISEWLCVASRFISGLGAAGEAVVVAEVSRFTAEKERTGIISNLIATRQVALLLGPALNLLLRLADFEIGPFAVTKYSAPGAFMVVIWALLVVIVVLLYTEPAEIYSPHEQSHTHTKSEVVDRASVNGSGGHAVSPRRYAYSQSFDLLASDDGTETVYPPLSSEKPLESYNYVDWDSSTEYHEIRSDRDAPSQPYTSGAHGGGEGSRTTASAATQKFFVSPSHSVNSDSSDYRSTEGLVYSTNGHHHQNKTRLENIVSESRDPDVEASEEFYDALTRSLPAGQVDLSSSVEILATAERLINHNQWSASQKEVHTFGSSSGRMRAQLAGTAATATESRNELFFYDKHFSLNSAEDGLYRSGTPCYGLCSVMFRILLLACFFLL</sequence>
<dbReference type="SUPFAM" id="SSF103473">
    <property type="entry name" value="MFS general substrate transporter"/>
    <property type="match status" value="1"/>
</dbReference>
<dbReference type="InterPro" id="IPR051068">
    <property type="entry name" value="MFS_Domain-Containing_Protein"/>
</dbReference>
<comment type="subcellular location">
    <subcellularLocation>
        <location evidence="1">Membrane</location>
        <topology evidence="1">Multi-pass membrane protein</topology>
    </subcellularLocation>
</comment>
<dbReference type="Proteomes" id="UP000762676">
    <property type="component" value="Unassembled WGS sequence"/>
</dbReference>
<dbReference type="GO" id="GO:0016020">
    <property type="term" value="C:membrane"/>
    <property type="evidence" value="ECO:0007669"/>
    <property type="project" value="UniProtKB-SubCell"/>
</dbReference>
<comment type="caution">
    <text evidence="7">The sequence shown here is derived from an EMBL/GenBank/DDBJ whole genome shotgun (WGS) entry which is preliminary data.</text>
</comment>
<dbReference type="InterPro" id="IPR001958">
    <property type="entry name" value="Tet-R_TetA/multi-R_MdtG-like"/>
</dbReference>
<evidence type="ECO:0000256" key="6">
    <source>
        <dbReference type="SAM" id="Phobius"/>
    </source>
</evidence>
<feature type="region of interest" description="Disordered" evidence="5">
    <location>
        <begin position="278"/>
        <end position="307"/>
    </location>
</feature>
<keyword evidence="4 6" id="KW-0472">Membrane</keyword>
<dbReference type="AlphaFoldDB" id="A0AAV4JQM5"/>
<keyword evidence="7" id="KW-0813">Transport</keyword>
<feature type="region of interest" description="Disordered" evidence="5">
    <location>
        <begin position="205"/>
        <end position="231"/>
    </location>
</feature>
<dbReference type="GO" id="GO:0022857">
    <property type="term" value="F:transmembrane transporter activity"/>
    <property type="evidence" value="ECO:0007669"/>
    <property type="project" value="InterPro"/>
</dbReference>
<gene>
    <name evidence="7" type="ORF">ElyMa_007018800</name>
</gene>
<evidence type="ECO:0000313" key="8">
    <source>
        <dbReference type="Proteomes" id="UP000762676"/>
    </source>
</evidence>
<keyword evidence="8" id="KW-1185">Reference proteome</keyword>
<dbReference type="PANTHER" id="PTHR23510:SF16">
    <property type="entry name" value="MAJOR FACILITATOR SUPERFAMILY (MFS) PROFILE DOMAIN-CONTAINING PROTEIN"/>
    <property type="match status" value="1"/>
</dbReference>
<evidence type="ECO:0000256" key="5">
    <source>
        <dbReference type="SAM" id="MobiDB-lite"/>
    </source>
</evidence>
<protein>
    <submittedName>
        <fullName evidence="7">Solute carrier family 2, facilitated glucose transporter member 10</fullName>
    </submittedName>
</protein>
<dbReference type="EMBL" id="BMAT01014017">
    <property type="protein sequence ID" value="GFS25083.1"/>
    <property type="molecule type" value="Genomic_DNA"/>
</dbReference>
<keyword evidence="7" id="KW-0762">Sugar transport</keyword>
<feature type="transmembrane region" description="Helical" evidence="6">
    <location>
        <begin position="79"/>
        <end position="98"/>
    </location>
</feature>
<dbReference type="PRINTS" id="PR01035">
    <property type="entry name" value="TCRTETA"/>
</dbReference>
<feature type="transmembrane region" description="Helical" evidence="6">
    <location>
        <begin position="12"/>
        <end position="34"/>
    </location>
</feature>
<dbReference type="Pfam" id="PF07690">
    <property type="entry name" value="MFS_1"/>
    <property type="match status" value="1"/>
</dbReference>
<feature type="transmembrane region" description="Helical" evidence="6">
    <location>
        <begin position="46"/>
        <end position="67"/>
    </location>
</feature>